<evidence type="ECO:0008006" key="3">
    <source>
        <dbReference type="Google" id="ProtNLM"/>
    </source>
</evidence>
<protein>
    <recommendedName>
        <fullName evidence="3">Tsi6 domain-containing protein</fullName>
    </recommendedName>
</protein>
<dbReference type="AlphaFoldDB" id="A0A0L0QQ33"/>
<name>A0A0L0QQ33_VIRPA</name>
<proteinExistence type="predicted"/>
<evidence type="ECO:0000313" key="1">
    <source>
        <dbReference type="EMBL" id="KNE20707.1"/>
    </source>
</evidence>
<accession>A0A0L0QQ33</accession>
<gene>
    <name evidence="1" type="ORF">AFK71_20465</name>
</gene>
<reference evidence="2" key="1">
    <citation type="submission" date="2015-07" db="EMBL/GenBank/DDBJ databases">
        <title>Fjat-10053 dsm26.</title>
        <authorList>
            <person name="Liu B."/>
            <person name="Wang J."/>
            <person name="Zhu Y."/>
            <person name="Liu G."/>
            <person name="Chen Q."/>
            <person name="Chen Z."/>
            <person name="Lan J."/>
            <person name="Che J."/>
            <person name="Ge C."/>
            <person name="Shi H."/>
            <person name="Pan Z."/>
            <person name="Liu X."/>
        </authorList>
    </citation>
    <scope>NUCLEOTIDE SEQUENCE [LARGE SCALE GENOMIC DNA]</scope>
    <source>
        <strain evidence="2">DSM 26</strain>
    </source>
</reference>
<comment type="caution">
    <text evidence="1">The sequence shown here is derived from an EMBL/GenBank/DDBJ whole genome shotgun (WGS) entry which is preliminary data.</text>
</comment>
<dbReference type="Proteomes" id="UP000036780">
    <property type="component" value="Unassembled WGS sequence"/>
</dbReference>
<keyword evidence="2" id="KW-1185">Reference proteome</keyword>
<dbReference type="EMBL" id="LGTO01000007">
    <property type="protein sequence ID" value="KNE20707.1"/>
    <property type="molecule type" value="Genomic_DNA"/>
</dbReference>
<organism evidence="1 2">
    <name type="scientific">Virgibacillus pantothenticus</name>
    <dbReference type="NCBI Taxonomy" id="1473"/>
    <lineage>
        <taxon>Bacteria</taxon>
        <taxon>Bacillati</taxon>
        <taxon>Bacillota</taxon>
        <taxon>Bacilli</taxon>
        <taxon>Bacillales</taxon>
        <taxon>Bacillaceae</taxon>
        <taxon>Virgibacillus</taxon>
    </lineage>
</organism>
<sequence>MKYLSTRKYLMQQIKLVLTKLNNDDAAEINTRILHLIYTRYEHALRALENNEDIKNINIIGGVRAYLDSYSDYQNPLLEEMHKVENMNKELLSK</sequence>
<evidence type="ECO:0000313" key="2">
    <source>
        <dbReference type="Proteomes" id="UP000036780"/>
    </source>
</evidence>
<dbReference type="PATRIC" id="fig|1473.5.peg.2857"/>